<evidence type="ECO:0000313" key="10">
    <source>
        <dbReference type="Proteomes" id="UP000015101"/>
    </source>
</evidence>
<feature type="compositionally biased region" description="Basic and acidic residues" evidence="6">
    <location>
        <begin position="810"/>
        <end position="821"/>
    </location>
</feature>
<dbReference type="FunCoup" id="T1FTJ0">
    <property type="interactions" value="62"/>
</dbReference>
<dbReference type="EnsemblMetazoa" id="HelroT192035">
    <property type="protein sequence ID" value="HelroP192035"/>
    <property type="gene ID" value="HelroG192035"/>
</dbReference>
<evidence type="ECO:0000256" key="1">
    <source>
        <dbReference type="ARBA" id="ARBA00022723"/>
    </source>
</evidence>
<dbReference type="Pfam" id="PF00412">
    <property type="entry name" value="LIM"/>
    <property type="match status" value="1"/>
</dbReference>
<dbReference type="AlphaFoldDB" id="T1FTJ0"/>
<feature type="coiled-coil region" evidence="5">
    <location>
        <begin position="149"/>
        <end position="214"/>
    </location>
</feature>
<dbReference type="PANTHER" id="PTHR47020">
    <property type="entry name" value="HILLARIN"/>
    <property type="match status" value="1"/>
</dbReference>
<keyword evidence="10" id="KW-1185">Reference proteome</keyword>
<dbReference type="PROSITE" id="PS50023">
    <property type="entry name" value="LIM_DOMAIN_2"/>
    <property type="match status" value="1"/>
</dbReference>
<keyword evidence="3 4" id="KW-0440">LIM domain</keyword>
<dbReference type="GeneID" id="20212137"/>
<dbReference type="KEGG" id="hro:HELRODRAFT_192035"/>
<keyword evidence="1 4" id="KW-0479">Metal-binding</keyword>
<dbReference type="SMART" id="SM00132">
    <property type="entry name" value="LIM"/>
    <property type="match status" value="1"/>
</dbReference>
<evidence type="ECO:0000256" key="5">
    <source>
        <dbReference type="SAM" id="Coils"/>
    </source>
</evidence>
<evidence type="ECO:0000313" key="9">
    <source>
        <dbReference type="EnsemblMetazoa" id="HelroP192035"/>
    </source>
</evidence>
<evidence type="ECO:0000256" key="6">
    <source>
        <dbReference type="SAM" id="MobiDB-lite"/>
    </source>
</evidence>
<reference evidence="10" key="1">
    <citation type="submission" date="2012-12" db="EMBL/GenBank/DDBJ databases">
        <authorList>
            <person name="Hellsten U."/>
            <person name="Grimwood J."/>
            <person name="Chapman J.A."/>
            <person name="Shapiro H."/>
            <person name="Aerts A."/>
            <person name="Otillar R.P."/>
            <person name="Terry A.Y."/>
            <person name="Boore J.L."/>
            <person name="Simakov O."/>
            <person name="Marletaz F."/>
            <person name="Cho S.-J."/>
            <person name="Edsinger-Gonzales E."/>
            <person name="Havlak P."/>
            <person name="Kuo D.-H."/>
            <person name="Larsson T."/>
            <person name="Lv J."/>
            <person name="Arendt D."/>
            <person name="Savage R."/>
            <person name="Osoegawa K."/>
            <person name="de Jong P."/>
            <person name="Lindberg D.R."/>
            <person name="Seaver E.C."/>
            <person name="Weisblat D.A."/>
            <person name="Putnam N.H."/>
            <person name="Grigoriev I.V."/>
            <person name="Rokhsar D.S."/>
        </authorList>
    </citation>
    <scope>NUCLEOTIDE SEQUENCE</scope>
</reference>
<dbReference type="Pfam" id="PF23265">
    <property type="entry name" value="Ig-like_KY"/>
    <property type="match status" value="3"/>
</dbReference>
<dbReference type="GO" id="GO:0005737">
    <property type="term" value="C:cytoplasm"/>
    <property type="evidence" value="ECO:0000318"/>
    <property type="project" value="GO_Central"/>
</dbReference>
<dbReference type="STRING" id="6412.T1FTJ0"/>
<feature type="domain" description="LIM zinc-binding" evidence="7">
    <location>
        <begin position="14"/>
        <end position="80"/>
    </location>
</feature>
<gene>
    <name evidence="9" type="primary">20212137</name>
    <name evidence="8" type="ORF">HELRODRAFT_192035</name>
</gene>
<dbReference type="RefSeq" id="XP_009018580.1">
    <property type="nucleotide sequence ID" value="XM_009020332.1"/>
</dbReference>
<dbReference type="EMBL" id="AMQM01004687">
    <property type="status" value="NOT_ANNOTATED_CDS"/>
    <property type="molecule type" value="Genomic_DNA"/>
</dbReference>
<dbReference type="CTD" id="20212137"/>
<dbReference type="eggNOG" id="KOG1700">
    <property type="taxonomic scope" value="Eukaryota"/>
</dbReference>
<dbReference type="InterPro" id="IPR053041">
    <property type="entry name" value="Transglut-like_Superfamily_Mod"/>
</dbReference>
<dbReference type="Proteomes" id="UP000015101">
    <property type="component" value="Unassembled WGS sequence"/>
</dbReference>
<evidence type="ECO:0000313" key="8">
    <source>
        <dbReference type="EMBL" id="ESO03432.1"/>
    </source>
</evidence>
<dbReference type="PROSITE" id="PS00478">
    <property type="entry name" value="LIM_DOMAIN_1"/>
    <property type="match status" value="1"/>
</dbReference>
<dbReference type="HOGENOM" id="CLU_009339_0_0_1"/>
<name>T1FTJ0_HELRO</name>
<sequence length="946" mass="108794">MTSLKKIFVPPPSEKCTRCSQRVYQVEKIGPVNEVIFHKQCFRCCRCGQHLTLKTYFTNYTDLTDKEIYCQKDAPKVSAHGYDASAMGIRSALNVPGVVQHNLHIRGTGDAPRIGSDALHIRGALSAQSAYQKKYSTKYDKHHFPAYLVNKAKETLYKYQEDLEKQQREEEDRLMSEIQKENRAEVENMEKEFNQEWEKELEQMARQYEKKEKQNMSSDKFEKDKAELKKTLTVKMMKKKEAMSVRLQSKAQLKTATMVKKHSEEMLALLKSKQDEVKKELEEEIRTAVGDEIEQNPELIEEAMAAIELNTERPDPHAPRIRKRDLYIDPSVFVELDEDVFKVAESEQISFTELVRQLTEHCISDLQKARAIFRWITVKDLNVMEFDESLTNDSPLGLLKGIKTGTETYQTLFKRLCSYAGLICEEIKGHSKSVGYEPGMKIKEDTFLNSWNVVLIMGDWWPVQCNWGARHLVLNKDQSNRHSSEKKSDKIRYQYDEHYFLTDPDEFIQEFWANDPDWQLLEKPLTLEEFEAQPFVRSVFFHYNMEFADVMKAVLHTDNKGGSEVKINVPEELAEDIVFHYQLRFADRERRNDLEYKNIKIERFVFHAMSGTTALFSVHVPIPASYFLEIFAYKINESHKIGEDPNTPMSPFRLKCATKFKIVCEELTGKMHPLPNCATGEWGPNKAKRHFNMAPLTHQSGVINLDNDVEIRFQMPRALTFLCKLRLNSIEDALLEKFVTSSVVDSILTVRVSPPQPGQYGLDIYAKPDDASSNQPLAHACKYLLNCSRVNHPIELTPSEKTVMNGLTSLEKKTTPSKEPQKSSTLPSKLGPTPAFDEFNLKLNSHKDPIIDKIDKGGSVTVELGCSNSTTQLVGQLFCDPNEEWNNKVTLKEGSKKFKFTLNLPKEGIYRFTVLACKKDQPINKAIPVYIFNVVYSLDKKKGTLK</sequence>
<dbReference type="OMA" id="NEFQDEW"/>
<reference evidence="9" key="3">
    <citation type="submission" date="2015-06" db="UniProtKB">
        <authorList>
            <consortium name="EnsemblMetazoa"/>
        </authorList>
    </citation>
    <scope>IDENTIFICATION</scope>
</reference>
<reference evidence="8 10" key="2">
    <citation type="journal article" date="2013" name="Nature">
        <title>Insights into bilaterian evolution from three spiralian genomes.</title>
        <authorList>
            <person name="Simakov O."/>
            <person name="Marletaz F."/>
            <person name="Cho S.J."/>
            <person name="Edsinger-Gonzales E."/>
            <person name="Havlak P."/>
            <person name="Hellsten U."/>
            <person name="Kuo D.H."/>
            <person name="Larsson T."/>
            <person name="Lv J."/>
            <person name="Arendt D."/>
            <person name="Savage R."/>
            <person name="Osoegawa K."/>
            <person name="de Jong P."/>
            <person name="Grimwood J."/>
            <person name="Chapman J.A."/>
            <person name="Shapiro H."/>
            <person name="Aerts A."/>
            <person name="Otillar R.P."/>
            <person name="Terry A.Y."/>
            <person name="Boore J.L."/>
            <person name="Grigoriev I.V."/>
            <person name="Lindberg D.R."/>
            <person name="Seaver E.C."/>
            <person name="Weisblat D.A."/>
            <person name="Putnam N.H."/>
            <person name="Rokhsar D.S."/>
        </authorList>
    </citation>
    <scope>NUCLEOTIDE SEQUENCE</scope>
</reference>
<keyword evidence="5" id="KW-0175">Coiled coil</keyword>
<dbReference type="eggNOG" id="KOG4575">
    <property type="taxonomic scope" value="Eukaryota"/>
</dbReference>
<accession>T1FTJ0</accession>
<proteinExistence type="predicted"/>
<dbReference type="GO" id="GO:0046872">
    <property type="term" value="F:metal ion binding"/>
    <property type="evidence" value="ECO:0007669"/>
    <property type="project" value="UniProtKB-KW"/>
</dbReference>
<feature type="region of interest" description="Disordered" evidence="6">
    <location>
        <begin position="810"/>
        <end position="833"/>
    </location>
</feature>
<dbReference type="EMBL" id="KB096633">
    <property type="protein sequence ID" value="ESO03432.1"/>
    <property type="molecule type" value="Genomic_DNA"/>
</dbReference>
<dbReference type="InterPro" id="IPR001781">
    <property type="entry name" value="Znf_LIM"/>
</dbReference>
<evidence type="ECO:0000256" key="2">
    <source>
        <dbReference type="ARBA" id="ARBA00022833"/>
    </source>
</evidence>
<dbReference type="InParanoid" id="T1FTJ0"/>
<dbReference type="InterPro" id="IPR056564">
    <property type="entry name" value="Ig-like_KY"/>
</dbReference>
<keyword evidence="2 4" id="KW-0862">Zinc</keyword>
<dbReference type="PANTHER" id="PTHR47020:SF1">
    <property type="entry name" value="HILLARIN"/>
    <property type="match status" value="1"/>
</dbReference>
<dbReference type="OrthoDB" id="6129702at2759"/>
<protein>
    <recommendedName>
        <fullName evidence="7">LIM zinc-binding domain-containing protein</fullName>
    </recommendedName>
</protein>
<organism evidence="9 10">
    <name type="scientific">Helobdella robusta</name>
    <name type="common">Californian leech</name>
    <dbReference type="NCBI Taxonomy" id="6412"/>
    <lineage>
        <taxon>Eukaryota</taxon>
        <taxon>Metazoa</taxon>
        <taxon>Spiralia</taxon>
        <taxon>Lophotrochozoa</taxon>
        <taxon>Annelida</taxon>
        <taxon>Clitellata</taxon>
        <taxon>Hirudinea</taxon>
        <taxon>Rhynchobdellida</taxon>
        <taxon>Glossiphoniidae</taxon>
        <taxon>Helobdella</taxon>
    </lineage>
</organism>
<evidence type="ECO:0000259" key="7">
    <source>
        <dbReference type="PROSITE" id="PS50023"/>
    </source>
</evidence>
<dbReference type="Gene3D" id="2.10.110.10">
    <property type="entry name" value="Cysteine Rich Protein"/>
    <property type="match status" value="1"/>
</dbReference>
<evidence type="ECO:0000256" key="4">
    <source>
        <dbReference type="PROSITE-ProRule" id="PRU00125"/>
    </source>
</evidence>
<evidence type="ECO:0000256" key="3">
    <source>
        <dbReference type="ARBA" id="ARBA00023038"/>
    </source>
</evidence>